<protein>
    <submittedName>
        <fullName evidence="1">15026_t:CDS:1</fullName>
    </submittedName>
</protein>
<dbReference type="EMBL" id="CAJVPW010031495">
    <property type="protein sequence ID" value="CAG8726643.1"/>
    <property type="molecule type" value="Genomic_DNA"/>
</dbReference>
<dbReference type="Proteomes" id="UP000789366">
    <property type="component" value="Unassembled WGS sequence"/>
</dbReference>
<evidence type="ECO:0000313" key="2">
    <source>
        <dbReference type="Proteomes" id="UP000789366"/>
    </source>
</evidence>
<reference evidence="1" key="1">
    <citation type="submission" date="2021-06" db="EMBL/GenBank/DDBJ databases">
        <authorList>
            <person name="Kallberg Y."/>
            <person name="Tangrot J."/>
            <person name="Rosling A."/>
        </authorList>
    </citation>
    <scope>NUCLEOTIDE SEQUENCE</scope>
    <source>
        <strain evidence="1">28 12/20/2015</strain>
    </source>
</reference>
<proteinExistence type="predicted"/>
<organism evidence="1 2">
    <name type="scientific">Cetraspora pellucida</name>
    <dbReference type="NCBI Taxonomy" id="1433469"/>
    <lineage>
        <taxon>Eukaryota</taxon>
        <taxon>Fungi</taxon>
        <taxon>Fungi incertae sedis</taxon>
        <taxon>Mucoromycota</taxon>
        <taxon>Glomeromycotina</taxon>
        <taxon>Glomeromycetes</taxon>
        <taxon>Diversisporales</taxon>
        <taxon>Gigasporaceae</taxon>
        <taxon>Cetraspora</taxon>
    </lineage>
</organism>
<sequence>MDYTGFQLLFGIFFQESINFSIRYHNSVLQMALYYHNSVLQVALYFRPSF</sequence>
<evidence type="ECO:0000313" key="1">
    <source>
        <dbReference type="EMBL" id="CAG8726643.1"/>
    </source>
</evidence>
<name>A0ACA9PZE0_9GLOM</name>
<keyword evidence="2" id="KW-1185">Reference proteome</keyword>
<feature type="non-terminal residue" evidence="1">
    <location>
        <position position="50"/>
    </location>
</feature>
<accession>A0ACA9PZE0</accession>
<gene>
    <name evidence="1" type="ORF">SPELUC_LOCUS12810</name>
</gene>
<comment type="caution">
    <text evidence="1">The sequence shown here is derived from an EMBL/GenBank/DDBJ whole genome shotgun (WGS) entry which is preliminary data.</text>
</comment>